<comment type="caution">
    <text evidence="4">The sequence shown here is derived from an EMBL/GenBank/DDBJ whole genome shotgun (WGS) entry which is preliminary data.</text>
</comment>
<accession>A0ABR5JEY9</accession>
<organism evidence="4 5">
    <name type="scientific">Streptomyces varsoviensis</name>
    <dbReference type="NCBI Taxonomy" id="67373"/>
    <lineage>
        <taxon>Bacteria</taxon>
        <taxon>Bacillati</taxon>
        <taxon>Actinomycetota</taxon>
        <taxon>Actinomycetes</taxon>
        <taxon>Kitasatosporales</taxon>
        <taxon>Streptomycetaceae</taxon>
        <taxon>Streptomyces</taxon>
    </lineage>
</organism>
<reference evidence="4 5" key="1">
    <citation type="submission" date="2015-07" db="EMBL/GenBank/DDBJ databases">
        <authorList>
            <person name="Ju K.-S."/>
            <person name="Doroghazi J.R."/>
            <person name="Metcalf W.W."/>
        </authorList>
    </citation>
    <scope>NUCLEOTIDE SEQUENCE [LARGE SCALE GENOMIC DNA]</scope>
    <source>
        <strain evidence="4 5">NRRL B-3589</strain>
    </source>
</reference>
<dbReference type="PANTHER" id="PTHR44845:SF6">
    <property type="entry name" value="BETA-ALANINE-ACTIVATING ENZYME"/>
    <property type="match status" value="1"/>
</dbReference>
<dbReference type="EMBL" id="LGUT01000045">
    <property type="protein sequence ID" value="KOG91914.1"/>
    <property type="molecule type" value="Genomic_DNA"/>
</dbReference>
<feature type="non-terminal residue" evidence="4">
    <location>
        <position position="1"/>
    </location>
</feature>
<gene>
    <name evidence="4" type="ORF">ADK38_00560</name>
</gene>
<keyword evidence="1" id="KW-0596">Phosphopantetheine</keyword>
<dbReference type="SUPFAM" id="SSF56801">
    <property type="entry name" value="Acetyl-CoA synthetase-like"/>
    <property type="match status" value="1"/>
</dbReference>
<evidence type="ECO:0000313" key="4">
    <source>
        <dbReference type="EMBL" id="KOG91914.1"/>
    </source>
</evidence>
<dbReference type="PANTHER" id="PTHR44845">
    <property type="entry name" value="CARRIER DOMAIN-CONTAINING PROTEIN"/>
    <property type="match status" value="1"/>
</dbReference>
<dbReference type="Proteomes" id="UP000037020">
    <property type="component" value="Unassembled WGS sequence"/>
</dbReference>
<proteinExistence type="predicted"/>
<dbReference type="InterPro" id="IPR025110">
    <property type="entry name" value="AMP-bd_C"/>
</dbReference>
<feature type="non-terminal residue" evidence="4">
    <location>
        <position position="69"/>
    </location>
</feature>
<evidence type="ECO:0000256" key="2">
    <source>
        <dbReference type="ARBA" id="ARBA00022553"/>
    </source>
</evidence>
<keyword evidence="5" id="KW-1185">Reference proteome</keyword>
<sequence>QVKLRGFRVELGEVEGVLASRPEVAQAAVILREDRPGDKRLVGYAVPVAGATLDRDALRAHIAKALPDY</sequence>
<dbReference type="InterPro" id="IPR045851">
    <property type="entry name" value="AMP-bd_C_sf"/>
</dbReference>
<dbReference type="Pfam" id="PF13193">
    <property type="entry name" value="AMP-binding_C"/>
    <property type="match status" value="1"/>
</dbReference>
<name>A0ABR5JEY9_9ACTN</name>
<evidence type="ECO:0000256" key="1">
    <source>
        <dbReference type="ARBA" id="ARBA00022450"/>
    </source>
</evidence>
<dbReference type="Gene3D" id="3.30.300.30">
    <property type="match status" value="1"/>
</dbReference>
<protein>
    <recommendedName>
        <fullName evidence="3">AMP-binding enzyme C-terminal domain-containing protein</fullName>
    </recommendedName>
</protein>
<keyword evidence="2" id="KW-0597">Phosphoprotein</keyword>
<evidence type="ECO:0000259" key="3">
    <source>
        <dbReference type="Pfam" id="PF13193"/>
    </source>
</evidence>
<feature type="domain" description="AMP-binding enzyme C-terminal" evidence="3">
    <location>
        <begin position="13"/>
        <end position="69"/>
    </location>
</feature>
<evidence type="ECO:0000313" key="5">
    <source>
        <dbReference type="Proteomes" id="UP000037020"/>
    </source>
</evidence>